<dbReference type="RefSeq" id="WP_035685117.1">
    <property type="nucleotide sequence ID" value="NZ_JPRL01000001.1"/>
</dbReference>
<accession>A0A085ZQ55</accession>
<sequence length="98" mass="10650">MNNEIKTSDNIAGSIRLIGSLILIGGIVLLGISQIMEINVEPNSENMNAETLLELPKKIADKTNFTLLGGLLIIVGLQLSFISNQVIAEIKEQFKKSL</sequence>
<gene>
    <name evidence="2" type="ORF">IW19_14090</name>
</gene>
<keyword evidence="1" id="KW-0472">Membrane</keyword>
<dbReference type="STRING" id="362418.IW19_14090"/>
<feature type="transmembrane region" description="Helical" evidence="1">
    <location>
        <begin position="65"/>
        <end position="87"/>
    </location>
</feature>
<reference evidence="2 3" key="1">
    <citation type="submission" date="2014-07" db="EMBL/GenBank/DDBJ databases">
        <title>Genome of Flavobacterium reichenbachii LMG 25512.</title>
        <authorList>
            <person name="Stropko S.J."/>
            <person name="Pipes S.E."/>
            <person name="Newman J.D."/>
        </authorList>
    </citation>
    <scope>NUCLEOTIDE SEQUENCE [LARGE SCALE GENOMIC DNA]</scope>
    <source>
        <strain evidence="2 3">LMG 25512</strain>
    </source>
</reference>
<dbReference type="AlphaFoldDB" id="A0A085ZQ55"/>
<keyword evidence="1" id="KW-1133">Transmembrane helix</keyword>
<evidence type="ECO:0000313" key="3">
    <source>
        <dbReference type="Proteomes" id="UP000028715"/>
    </source>
</evidence>
<name>A0A085ZQ55_9FLAO</name>
<keyword evidence="1" id="KW-0812">Transmembrane</keyword>
<evidence type="ECO:0000313" key="2">
    <source>
        <dbReference type="EMBL" id="KFF06569.1"/>
    </source>
</evidence>
<evidence type="ECO:0000256" key="1">
    <source>
        <dbReference type="SAM" id="Phobius"/>
    </source>
</evidence>
<proteinExistence type="predicted"/>
<feature type="transmembrane region" description="Helical" evidence="1">
    <location>
        <begin position="15"/>
        <end position="36"/>
    </location>
</feature>
<keyword evidence="3" id="KW-1185">Reference proteome</keyword>
<protein>
    <submittedName>
        <fullName evidence="2">Uncharacterized protein</fullName>
    </submittedName>
</protein>
<comment type="caution">
    <text evidence="2">The sequence shown here is derived from an EMBL/GenBank/DDBJ whole genome shotgun (WGS) entry which is preliminary data.</text>
</comment>
<organism evidence="2 3">
    <name type="scientific">Flavobacterium reichenbachii</name>
    <dbReference type="NCBI Taxonomy" id="362418"/>
    <lineage>
        <taxon>Bacteria</taxon>
        <taxon>Pseudomonadati</taxon>
        <taxon>Bacteroidota</taxon>
        <taxon>Flavobacteriia</taxon>
        <taxon>Flavobacteriales</taxon>
        <taxon>Flavobacteriaceae</taxon>
        <taxon>Flavobacterium</taxon>
    </lineage>
</organism>
<dbReference type="EMBL" id="JPRL01000001">
    <property type="protein sequence ID" value="KFF06569.1"/>
    <property type="molecule type" value="Genomic_DNA"/>
</dbReference>
<dbReference type="Proteomes" id="UP000028715">
    <property type="component" value="Unassembled WGS sequence"/>
</dbReference>